<gene>
    <name evidence="2" type="ORF">RJT34_03376</name>
</gene>
<protein>
    <submittedName>
        <fullName evidence="2">Uncharacterized protein</fullName>
    </submittedName>
</protein>
<accession>A0AAN9KLJ9</accession>
<dbReference type="EMBL" id="JAYKXN010000001">
    <property type="protein sequence ID" value="KAK7318671.1"/>
    <property type="molecule type" value="Genomic_DNA"/>
</dbReference>
<reference evidence="2 3" key="1">
    <citation type="submission" date="2024-01" db="EMBL/GenBank/DDBJ databases">
        <title>The genomes of 5 underutilized Papilionoideae crops provide insights into root nodulation and disease resistance.</title>
        <authorList>
            <person name="Yuan L."/>
        </authorList>
    </citation>
    <scope>NUCLEOTIDE SEQUENCE [LARGE SCALE GENOMIC DNA]</scope>
    <source>
        <strain evidence="2">LY-2023</strain>
        <tissue evidence="2">Leaf</tissue>
    </source>
</reference>
<organism evidence="2 3">
    <name type="scientific">Clitoria ternatea</name>
    <name type="common">Butterfly pea</name>
    <dbReference type="NCBI Taxonomy" id="43366"/>
    <lineage>
        <taxon>Eukaryota</taxon>
        <taxon>Viridiplantae</taxon>
        <taxon>Streptophyta</taxon>
        <taxon>Embryophyta</taxon>
        <taxon>Tracheophyta</taxon>
        <taxon>Spermatophyta</taxon>
        <taxon>Magnoliopsida</taxon>
        <taxon>eudicotyledons</taxon>
        <taxon>Gunneridae</taxon>
        <taxon>Pentapetalae</taxon>
        <taxon>rosids</taxon>
        <taxon>fabids</taxon>
        <taxon>Fabales</taxon>
        <taxon>Fabaceae</taxon>
        <taxon>Papilionoideae</taxon>
        <taxon>50 kb inversion clade</taxon>
        <taxon>NPAAA clade</taxon>
        <taxon>indigoferoid/millettioid clade</taxon>
        <taxon>Phaseoleae</taxon>
        <taxon>Clitoria</taxon>
    </lineage>
</organism>
<dbReference type="Proteomes" id="UP001359559">
    <property type="component" value="Unassembled WGS sequence"/>
</dbReference>
<proteinExistence type="predicted"/>
<name>A0AAN9KLJ9_CLITE</name>
<comment type="caution">
    <text evidence="2">The sequence shown here is derived from an EMBL/GenBank/DDBJ whole genome shotgun (WGS) entry which is preliminary data.</text>
</comment>
<feature type="region of interest" description="Disordered" evidence="1">
    <location>
        <begin position="16"/>
        <end position="58"/>
    </location>
</feature>
<evidence type="ECO:0000256" key="1">
    <source>
        <dbReference type="SAM" id="MobiDB-lite"/>
    </source>
</evidence>
<evidence type="ECO:0000313" key="2">
    <source>
        <dbReference type="EMBL" id="KAK7318671.1"/>
    </source>
</evidence>
<dbReference type="AlphaFoldDB" id="A0AAN9KLJ9"/>
<evidence type="ECO:0000313" key="3">
    <source>
        <dbReference type="Proteomes" id="UP001359559"/>
    </source>
</evidence>
<sequence>MNGVARREPDPCLCETELSGRERHPNGSSFDGTQRVGRAKRMAVHETEKKRGYVNGTSNGEITKQALNLVSKVTLQKEPQHTQLMCYIQISLAIRHPEICRLKKYNKIRRLDPAA</sequence>
<keyword evidence="3" id="KW-1185">Reference proteome</keyword>